<dbReference type="WBParaSite" id="maker-unitig_32943-snap-gene-0.2-mRNA-1">
    <property type="protein sequence ID" value="maker-unitig_32943-snap-gene-0.2-mRNA-1"/>
    <property type="gene ID" value="maker-unitig_32943-snap-gene-0.2"/>
</dbReference>
<protein>
    <submittedName>
        <fullName evidence="3">Pecanex_C domain-containing protein</fullName>
    </submittedName>
</protein>
<sequence length="250" mass="27757">TTTDTEDRLTALRSSMLAQKLHVIKPHRSRQPHARSKDHSRTRSQTSASWSRLAVHGASTHSKTSSPKSSRFHSQDASSKTLKGSRDEPYQAPQRVALSHADLTAICSGRITQHLQPAAHRLHPLWDHSEQDRRLSREAAIDCSAMRDSPSREQSVSRDWLTWLQQVARVLTQDGRQMTGSYAEGWANSLVQSVNGQDSCRLDIDWTVLVAGQEFHLEGGAVNRRVGVIPAKTPLRCRVKEGHAQVAVGA</sequence>
<dbReference type="Proteomes" id="UP000095280">
    <property type="component" value="Unplaced"/>
</dbReference>
<feature type="compositionally biased region" description="Low complexity" evidence="1">
    <location>
        <begin position="59"/>
        <end position="69"/>
    </location>
</feature>
<accession>A0A1I8FFS4</accession>
<reference evidence="3" key="1">
    <citation type="submission" date="2016-11" db="UniProtKB">
        <authorList>
            <consortium name="WormBaseParasite"/>
        </authorList>
    </citation>
    <scope>IDENTIFICATION</scope>
</reference>
<dbReference type="AlphaFoldDB" id="A0A1I8FFS4"/>
<name>A0A1I8FFS4_9PLAT</name>
<feature type="region of interest" description="Disordered" evidence="1">
    <location>
        <begin position="21"/>
        <end position="89"/>
    </location>
</feature>
<evidence type="ECO:0000313" key="3">
    <source>
        <dbReference type="WBParaSite" id="maker-unitig_32943-snap-gene-0.2-mRNA-1"/>
    </source>
</evidence>
<evidence type="ECO:0000313" key="2">
    <source>
        <dbReference type="Proteomes" id="UP000095280"/>
    </source>
</evidence>
<keyword evidence="2" id="KW-1185">Reference proteome</keyword>
<feature type="compositionally biased region" description="Basic residues" evidence="1">
    <location>
        <begin position="22"/>
        <end position="34"/>
    </location>
</feature>
<organism evidence="2 3">
    <name type="scientific">Macrostomum lignano</name>
    <dbReference type="NCBI Taxonomy" id="282301"/>
    <lineage>
        <taxon>Eukaryota</taxon>
        <taxon>Metazoa</taxon>
        <taxon>Spiralia</taxon>
        <taxon>Lophotrochozoa</taxon>
        <taxon>Platyhelminthes</taxon>
        <taxon>Rhabditophora</taxon>
        <taxon>Macrostomorpha</taxon>
        <taxon>Macrostomida</taxon>
        <taxon>Macrostomidae</taxon>
        <taxon>Macrostomum</taxon>
    </lineage>
</organism>
<proteinExistence type="predicted"/>
<evidence type="ECO:0000256" key="1">
    <source>
        <dbReference type="SAM" id="MobiDB-lite"/>
    </source>
</evidence>